<dbReference type="SUPFAM" id="SSF56219">
    <property type="entry name" value="DNase I-like"/>
    <property type="match status" value="1"/>
</dbReference>
<organism evidence="3">
    <name type="scientific">Lygus hesperus</name>
    <name type="common">Western plant bug</name>
    <dbReference type="NCBI Taxonomy" id="30085"/>
    <lineage>
        <taxon>Eukaryota</taxon>
        <taxon>Metazoa</taxon>
        <taxon>Ecdysozoa</taxon>
        <taxon>Arthropoda</taxon>
        <taxon>Hexapoda</taxon>
        <taxon>Insecta</taxon>
        <taxon>Pterygota</taxon>
        <taxon>Neoptera</taxon>
        <taxon>Paraneoptera</taxon>
        <taxon>Hemiptera</taxon>
        <taxon>Heteroptera</taxon>
        <taxon>Panheteroptera</taxon>
        <taxon>Cimicomorpha</taxon>
        <taxon>Miridae</taxon>
        <taxon>Mirini</taxon>
        <taxon>Lygus</taxon>
    </lineage>
</organism>
<dbReference type="Gene3D" id="3.60.10.10">
    <property type="entry name" value="Endonuclease/exonuclease/phosphatase"/>
    <property type="match status" value="1"/>
</dbReference>
<dbReference type="AlphaFoldDB" id="A0A146LJX4"/>
<dbReference type="InterPro" id="IPR000300">
    <property type="entry name" value="IPPc"/>
</dbReference>
<evidence type="ECO:0000313" key="3">
    <source>
        <dbReference type="EMBL" id="JAQ07182.1"/>
    </source>
</evidence>
<feature type="domain" description="Inositol polyphosphate-related phosphatase" evidence="2">
    <location>
        <begin position="3"/>
        <end position="147"/>
    </location>
</feature>
<dbReference type="Pfam" id="PF22669">
    <property type="entry name" value="Exo_endo_phos2"/>
    <property type="match status" value="1"/>
</dbReference>
<accession>A0A146LJX4</accession>
<protein>
    <submittedName>
        <fullName evidence="3">Synaptojanin-2</fullName>
    </submittedName>
</protein>
<dbReference type="InterPro" id="IPR036691">
    <property type="entry name" value="Endo/exonu/phosph_ase_sf"/>
</dbReference>
<dbReference type="GO" id="GO:0004439">
    <property type="term" value="F:phosphatidylinositol-4,5-bisphosphate 5-phosphatase activity"/>
    <property type="evidence" value="ECO:0007669"/>
    <property type="project" value="TreeGrafter"/>
</dbReference>
<reference evidence="3" key="1">
    <citation type="journal article" date="2016" name="Gigascience">
        <title>De novo construction of an expanded transcriptome assembly for the western tarnished plant bug, Lygus hesperus.</title>
        <authorList>
            <person name="Tassone E.E."/>
            <person name="Geib S.M."/>
            <person name="Hall B."/>
            <person name="Fabrick J.A."/>
            <person name="Brent C.S."/>
            <person name="Hull J.J."/>
        </authorList>
    </citation>
    <scope>NUCLEOTIDE SEQUENCE</scope>
</reference>
<gene>
    <name evidence="3" type="primary">Synj2</name>
    <name evidence="3" type="ORF">g.34224</name>
</gene>
<dbReference type="GO" id="GO:0046856">
    <property type="term" value="P:phosphatidylinositol dephosphorylation"/>
    <property type="evidence" value="ECO:0007669"/>
    <property type="project" value="InterPro"/>
</dbReference>
<evidence type="ECO:0000259" key="2">
    <source>
        <dbReference type="Pfam" id="PF22669"/>
    </source>
</evidence>
<sequence>MRTMGNKGAVGVRMVLHCTSFCILAAHLASGQDNVLKRNDDINTILQSMDFNAVKRANAESSDSTNDSLNYVTMQSYLTTKTTTTTTTSSVMNNGFGELLPRDHDIILVAGDLNYRLDMSYEEAVKLAAERDVKQLMQRDQLKREMGNPLTP</sequence>
<proteinExistence type="predicted"/>
<dbReference type="PANTHER" id="PTHR11200">
    <property type="entry name" value="INOSITOL 5-PHOSPHATASE"/>
    <property type="match status" value="1"/>
</dbReference>
<feature type="signal peptide" evidence="1">
    <location>
        <begin position="1"/>
        <end position="31"/>
    </location>
</feature>
<dbReference type="PANTHER" id="PTHR11200:SF300">
    <property type="entry name" value="TYPE II INOSITOL 1,4,5-TRISPHOSPHATE 5-PHOSPHATASE"/>
    <property type="match status" value="1"/>
</dbReference>
<evidence type="ECO:0000256" key="1">
    <source>
        <dbReference type="SAM" id="SignalP"/>
    </source>
</evidence>
<keyword evidence="1" id="KW-0732">Signal</keyword>
<dbReference type="EMBL" id="GDHC01011447">
    <property type="protein sequence ID" value="JAQ07182.1"/>
    <property type="molecule type" value="Transcribed_RNA"/>
</dbReference>
<dbReference type="InterPro" id="IPR046985">
    <property type="entry name" value="IP5"/>
</dbReference>
<feature type="chain" id="PRO_5007527202" evidence="1">
    <location>
        <begin position="32"/>
        <end position="152"/>
    </location>
</feature>
<name>A0A146LJX4_LYGHE</name>